<evidence type="ECO:0000259" key="10">
    <source>
        <dbReference type="Pfam" id="PF02771"/>
    </source>
</evidence>
<evidence type="ECO:0000259" key="9">
    <source>
        <dbReference type="Pfam" id="PF02770"/>
    </source>
</evidence>
<proteinExistence type="inferred from homology"/>
<dbReference type="InterPro" id="IPR013786">
    <property type="entry name" value="AcylCoA_DH/ox_N"/>
</dbReference>
<dbReference type="InterPro" id="IPR037069">
    <property type="entry name" value="AcylCoA_DH/ox_N_sf"/>
</dbReference>
<dbReference type="SUPFAM" id="SSF56645">
    <property type="entry name" value="Acyl-CoA dehydrogenase NM domain-like"/>
    <property type="match status" value="1"/>
</dbReference>
<reference evidence="12" key="1">
    <citation type="submission" date="2018-05" db="EMBL/GenBank/DDBJ databases">
        <authorList>
            <person name="Li X."/>
        </authorList>
    </citation>
    <scope>NUCLEOTIDE SEQUENCE [LARGE SCALE GENOMIC DNA]</scope>
    <source>
        <strain evidence="12">LX32</strain>
    </source>
</reference>
<dbReference type="PANTHER" id="PTHR48083:SF2">
    <property type="entry name" value="MEDIUM-CHAIN SPECIFIC ACYL-COA DEHYDROGENASE, MITOCHONDRIAL"/>
    <property type="match status" value="1"/>
</dbReference>
<evidence type="ECO:0000256" key="6">
    <source>
        <dbReference type="RuleBase" id="RU362125"/>
    </source>
</evidence>
<protein>
    <submittedName>
        <fullName evidence="11">Acyl-CoA dehydrogenase</fullName>
    </submittedName>
</protein>
<comment type="similarity">
    <text evidence="2 6">Belongs to the acyl-CoA dehydrogenase family.</text>
</comment>
<dbReference type="InterPro" id="IPR009075">
    <property type="entry name" value="AcylCo_DH/oxidase_C"/>
</dbReference>
<evidence type="ECO:0000256" key="1">
    <source>
        <dbReference type="ARBA" id="ARBA00001974"/>
    </source>
</evidence>
<sequence>MDFELPPHLVEYLAELDRFIEAEIKPLEQQDDNIRFFDHRREYERTDWEKGGLPKKEWEELLAEARRRADAAGHLRYGWPTELGGKGGSQLDLAVIREHLAAKGLGLHNDLQNEHSIVGNNPFILLFKEFATNSQYERYADQLLSGKLRTGFGLTEPYHGSDATFMETTAVRQDKDGQPGWLIRGEKMWTTGMHVATHIMVFARTSGKDGDASGITCFIVPAETPGVKVEEYLWTFNMPTDHPRVSLTEVWVPEDAYWGEIGNGLAIGQSFVHQNRIRQAASSLGAAVYCINESVKYARMRKPFGKALAENQAIQWPLVELATQAEMLRLLIRKTAWEMDRMDHKEIERTISDKVSMCNYWGNRLVCEAADRAMQVHGGIGYSRHKPFEHIYRHHRRYRITEGSEEIQMRKVAAYLFGYLGPRRKEMAGLTWDDVDYRKSDRPTDAERAATQRDDQGIADDYVQPIPARP</sequence>
<gene>
    <name evidence="11" type="ORF">DJ017_14750</name>
</gene>
<dbReference type="EMBL" id="QFYQ01000001">
    <property type="protein sequence ID" value="RAK55678.1"/>
    <property type="molecule type" value="Genomic_DNA"/>
</dbReference>
<dbReference type="Proteomes" id="UP000249254">
    <property type="component" value="Unassembled WGS sequence"/>
</dbReference>
<evidence type="ECO:0000256" key="4">
    <source>
        <dbReference type="ARBA" id="ARBA00022827"/>
    </source>
</evidence>
<dbReference type="InterPro" id="IPR006091">
    <property type="entry name" value="Acyl-CoA_Oxase/DH_mid-dom"/>
</dbReference>
<feature type="domain" description="Acyl-CoA dehydrogenase/oxidase N-terminal" evidence="10">
    <location>
        <begin position="58"/>
        <end position="147"/>
    </location>
</feature>
<name>A0A328ARW5_9CAUL</name>
<evidence type="ECO:0000313" key="12">
    <source>
        <dbReference type="Proteomes" id="UP000249254"/>
    </source>
</evidence>
<evidence type="ECO:0000256" key="5">
    <source>
        <dbReference type="ARBA" id="ARBA00023002"/>
    </source>
</evidence>
<evidence type="ECO:0000259" key="8">
    <source>
        <dbReference type="Pfam" id="PF00441"/>
    </source>
</evidence>
<dbReference type="GO" id="GO:0050660">
    <property type="term" value="F:flavin adenine dinucleotide binding"/>
    <property type="evidence" value="ECO:0007669"/>
    <property type="project" value="InterPro"/>
</dbReference>
<evidence type="ECO:0000256" key="7">
    <source>
        <dbReference type="SAM" id="MobiDB-lite"/>
    </source>
</evidence>
<dbReference type="InterPro" id="IPR050741">
    <property type="entry name" value="Acyl-CoA_dehydrogenase"/>
</dbReference>
<dbReference type="Gene3D" id="1.10.540.10">
    <property type="entry name" value="Acyl-CoA dehydrogenase/oxidase, N-terminal domain"/>
    <property type="match status" value="1"/>
</dbReference>
<dbReference type="FunFam" id="1.20.140.10:FF:000037">
    <property type="entry name" value="Similar to acyl-CoA dehydrogenase"/>
    <property type="match status" value="1"/>
</dbReference>
<comment type="cofactor">
    <cofactor evidence="1 6">
        <name>FAD</name>
        <dbReference type="ChEBI" id="CHEBI:57692"/>
    </cofactor>
</comment>
<dbReference type="Pfam" id="PF00441">
    <property type="entry name" value="Acyl-CoA_dh_1"/>
    <property type="match status" value="1"/>
</dbReference>
<feature type="compositionally biased region" description="Basic and acidic residues" evidence="7">
    <location>
        <begin position="436"/>
        <end position="456"/>
    </location>
</feature>
<dbReference type="Gene3D" id="1.20.140.10">
    <property type="entry name" value="Butyryl-CoA Dehydrogenase, subunit A, domain 3"/>
    <property type="match status" value="1"/>
</dbReference>
<dbReference type="GO" id="GO:0033539">
    <property type="term" value="P:fatty acid beta-oxidation using acyl-CoA dehydrogenase"/>
    <property type="evidence" value="ECO:0007669"/>
    <property type="project" value="TreeGrafter"/>
</dbReference>
<dbReference type="AlphaFoldDB" id="A0A328ARW5"/>
<dbReference type="CDD" id="cd00567">
    <property type="entry name" value="ACAD"/>
    <property type="match status" value="1"/>
</dbReference>
<dbReference type="PANTHER" id="PTHR48083">
    <property type="entry name" value="MEDIUM-CHAIN SPECIFIC ACYL-COA DEHYDROGENASE, MITOCHONDRIAL-RELATED"/>
    <property type="match status" value="1"/>
</dbReference>
<evidence type="ECO:0000313" key="11">
    <source>
        <dbReference type="EMBL" id="RAK55678.1"/>
    </source>
</evidence>
<dbReference type="Gene3D" id="2.40.110.10">
    <property type="entry name" value="Butyryl-CoA Dehydrogenase, subunit A, domain 2"/>
    <property type="match status" value="1"/>
</dbReference>
<dbReference type="Pfam" id="PF02771">
    <property type="entry name" value="Acyl-CoA_dh_N"/>
    <property type="match status" value="1"/>
</dbReference>
<keyword evidence="4 6" id="KW-0274">FAD</keyword>
<dbReference type="InterPro" id="IPR036250">
    <property type="entry name" value="AcylCo_DH-like_C"/>
</dbReference>
<keyword evidence="12" id="KW-1185">Reference proteome</keyword>
<dbReference type="Pfam" id="PF02770">
    <property type="entry name" value="Acyl-CoA_dh_M"/>
    <property type="match status" value="1"/>
</dbReference>
<feature type="domain" description="Acyl-CoA oxidase/dehydrogenase middle" evidence="9">
    <location>
        <begin position="152"/>
        <end position="233"/>
    </location>
</feature>
<dbReference type="OrthoDB" id="9780544at2"/>
<keyword evidence="3 6" id="KW-0285">Flavoprotein</keyword>
<evidence type="ECO:0000256" key="3">
    <source>
        <dbReference type="ARBA" id="ARBA00022630"/>
    </source>
</evidence>
<accession>A0A328ARW5</accession>
<dbReference type="GO" id="GO:0005737">
    <property type="term" value="C:cytoplasm"/>
    <property type="evidence" value="ECO:0007669"/>
    <property type="project" value="TreeGrafter"/>
</dbReference>
<dbReference type="SUPFAM" id="SSF47203">
    <property type="entry name" value="Acyl-CoA dehydrogenase C-terminal domain-like"/>
    <property type="match status" value="1"/>
</dbReference>
<keyword evidence="5 6" id="KW-0560">Oxidoreductase</keyword>
<feature type="region of interest" description="Disordered" evidence="7">
    <location>
        <begin position="436"/>
        <end position="470"/>
    </location>
</feature>
<dbReference type="InterPro" id="IPR009100">
    <property type="entry name" value="AcylCoA_DH/oxidase_NM_dom_sf"/>
</dbReference>
<dbReference type="InterPro" id="IPR046373">
    <property type="entry name" value="Acyl-CoA_Oxase/DH_mid-dom_sf"/>
</dbReference>
<comment type="caution">
    <text evidence="11">The sequence shown here is derived from an EMBL/GenBank/DDBJ whole genome shotgun (WGS) entry which is preliminary data.</text>
</comment>
<dbReference type="GO" id="GO:0003995">
    <property type="term" value="F:acyl-CoA dehydrogenase activity"/>
    <property type="evidence" value="ECO:0007669"/>
    <property type="project" value="TreeGrafter"/>
</dbReference>
<organism evidence="11 12">
    <name type="scientific">Phenylobacterium soli</name>
    <dbReference type="NCBI Taxonomy" id="2170551"/>
    <lineage>
        <taxon>Bacteria</taxon>
        <taxon>Pseudomonadati</taxon>
        <taxon>Pseudomonadota</taxon>
        <taxon>Alphaproteobacteria</taxon>
        <taxon>Caulobacterales</taxon>
        <taxon>Caulobacteraceae</taxon>
        <taxon>Phenylobacterium</taxon>
    </lineage>
</organism>
<feature type="domain" description="Acyl-CoA dehydrogenase/oxidase C-terminal" evidence="8">
    <location>
        <begin position="262"/>
        <end position="414"/>
    </location>
</feature>
<evidence type="ECO:0000256" key="2">
    <source>
        <dbReference type="ARBA" id="ARBA00009347"/>
    </source>
</evidence>